<dbReference type="EMBL" id="JQ669640">
    <property type="protein sequence ID" value="AFG16963.1"/>
    <property type="molecule type" value="Genomic_DNA"/>
</dbReference>
<evidence type="ECO:0000313" key="1">
    <source>
        <dbReference type="EMBL" id="AFG16963.1"/>
    </source>
</evidence>
<organism evidence="1">
    <name type="scientific">unidentified</name>
    <dbReference type="NCBI Taxonomy" id="32644"/>
    <lineage>
        <taxon>unclassified sequences</taxon>
    </lineage>
</organism>
<proteinExistence type="predicted"/>
<dbReference type="AlphaFoldDB" id="H9T7U3"/>
<accession>H9T7U3</accession>
<sequence length="266" mass="30022">MFYLQVSHTYIMQYYKIKMTTQNDDNVAANINNNNNKIRHVIDGTLYDCVPAYSEQDVPEEELALHIQRKSPQSVHRNYNISLPQGPITLTTPLPLHRNSTPLPLHRNRETSRPTMRIQPFAVREAAAAAAAAAEAAAEAAEIAATVAAAEFAEAEFAEAEAEFFPTTHNMRNVIPHLDPALNPAFAPAPVFSDAPQRFGLHNYFADYSDRRVHINYLDRLRLSLDRQLTNNLITEDGANAILQEQIMMRRITELEADDIRVFLNI</sequence>
<reference evidence="1" key="1">
    <citation type="submission" date="2012-02" db="EMBL/GenBank/DDBJ databases">
        <authorList>
            <person name="Yang M.M."/>
            <person name="Li M.L."/>
            <person name="Zhang Y.A."/>
            <person name="Wang Q.H."/>
            <person name="Qu L.J."/>
            <person name="Wang Y.Z."/>
        </authorList>
    </citation>
    <scope>NUCLEOTIDE SEQUENCE</scope>
    <source>
        <strain evidence="1">DkNPV-1</strain>
    </source>
</reference>
<protein>
    <submittedName>
        <fullName evidence="1">ORF146</fullName>
    </submittedName>
</protein>
<name>H9T7U3_9ZZZZ</name>